<protein>
    <submittedName>
        <fullName evidence="1">Ferulate 5-hydroxylase</fullName>
    </submittedName>
</protein>
<dbReference type="Pfam" id="PF00067">
    <property type="entry name" value="p450"/>
    <property type="match status" value="1"/>
</dbReference>
<name>A0AAD6VVR4_9ROSI</name>
<dbReference type="GO" id="GO:0016705">
    <property type="term" value="F:oxidoreductase activity, acting on paired donors, with incorporation or reduction of molecular oxygen"/>
    <property type="evidence" value="ECO:0007669"/>
    <property type="project" value="InterPro"/>
</dbReference>
<evidence type="ECO:0000313" key="2">
    <source>
        <dbReference type="Proteomes" id="UP001164929"/>
    </source>
</evidence>
<dbReference type="InterPro" id="IPR053062">
    <property type="entry name" value="CYP450_84A"/>
</dbReference>
<accession>A0AAD6VVR4</accession>
<comment type="caution">
    <text evidence="1">The sequence shown here is derived from an EMBL/GenBank/DDBJ whole genome shotgun (WGS) entry which is preliminary data.</text>
</comment>
<evidence type="ECO:0000313" key="1">
    <source>
        <dbReference type="EMBL" id="KAJ6990150.1"/>
    </source>
</evidence>
<dbReference type="GO" id="GO:0005506">
    <property type="term" value="F:iron ion binding"/>
    <property type="evidence" value="ECO:0007669"/>
    <property type="project" value="InterPro"/>
</dbReference>
<dbReference type="InterPro" id="IPR002401">
    <property type="entry name" value="Cyt_P450_E_grp-I"/>
</dbReference>
<dbReference type="PANTHER" id="PTHR47945">
    <property type="entry name" value="CYTOCHROME P450 84A1-RELATED"/>
    <property type="match status" value="1"/>
</dbReference>
<sequence length="128" mass="14946">MAELIKSPEDRIRARYDDFCMKNVLGLKRRVEESDFYKLTFLKCALKETLRMHPPIPVLLHETSEDAEVAGYFIQKQTRVMINTYAIGRDNNSWEDPDAFKPLRFLNQGSGRRSFPGVDTYPSRLIME</sequence>
<reference evidence="1" key="1">
    <citation type="journal article" date="2023" name="Mol. Ecol. Resour.">
        <title>Chromosome-level genome assembly of a triploid poplar Populus alba 'Berolinensis'.</title>
        <authorList>
            <person name="Chen S."/>
            <person name="Yu Y."/>
            <person name="Wang X."/>
            <person name="Wang S."/>
            <person name="Zhang T."/>
            <person name="Zhou Y."/>
            <person name="He R."/>
            <person name="Meng N."/>
            <person name="Wang Y."/>
            <person name="Liu W."/>
            <person name="Liu Z."/>
            <person name="Liu J."/>
            <person name="Guo Q."/>
            <person name="Huang H."/>
            <person name="Sederoff R.R."/>
            <person name="Wang G."/>
            <person name="Qu G."/>
            <person name="Chen S."/>
        </authorList>
    </citation>
    <scope>NUCLEOTIDE SEQUENCE</scope>
    <source>
        <strain evidence="1">SC-2020</strain>
    </source>
</reference>
<dbReference type="InterPro" id="IPR001128">
    <property type="entry name" value="Cyt_P450"/>
</dbReference>
<dbReference type="GO" id="GO:0004497">
    <property type="term" value="F:monooxygenase activity"/>
    <property type="evidence" value="ECO:0007669"/>
    <property type="project" value="InterPro"/>
</dbReference>
<dbReference type="InterPro" id="IPR036396">
    <property type="entry name" value="Cyt_P450_sf"/>
</dbReference>
<organism evidence="1 2">
    <name type="scientific">Populus alba x Populus x berolinensis</name>
    <dbReference type="NCBI Taxonomy" id="444605"/>
    <lineage>
        <taxon>Eukaryota</taxon>
        <taxon>Viridiplantae</taxon>
        <taxon>Streptophyta</taxon>
        <taxon>Embryophyta</taxon>
        <taxon>Tracheophyta</taxon>
        <taxon>Spermatophyta</taxon>
        <taxon>Magnoliopsida</taxon>
        <taxon>eudicotyledons</taxon>
        <taxon>Gunneridae</taxon>
        <taxon>Pentapetalae</taxon>
        <taxon>rosids</taxon>
        <taxon>fabids</taxon>
        <taxon>Malpighiales</taxon>
        <taxon>Salicaceae</taxon>
        <taxon>Saliceae</taxon>
        <taxon>Populus</taxon>
    </lineage>
</organism>
<dbReference type="AlphaFoldDB" id="A0AAD6VVR4"/>
<dbReference type="Proteomes" id="UP001164929">
    <property type="component" value="Chromosome 7"/>
</dbReference>
<proteinExistence type="predicted"/>
<dbReference type="GO" id="GO:0020037">
    <property type="term" value="F:heme binding"/>
    <property type="evidence" value="ECO:0007669"/>
    <property type="project" value="InterPro"/>
</dbReference>
<dbReference type="SUPFAM" id="SSF48264">
    <property type="entry name" value="Cytochrome P450"/>
    <property type="match status" value="1"/>
</dbReference>
<dbReference type="PRINTS" id="PR00463">
    <property type="entry name" value="EP450I"/>
</dbReference>
<dbReference type="PANTHER" id="PTHR47945:SF5">
    <property type="entry name" value="CYTOCHROME P450 84A1-RELATED"/>
    <property type="match status" value="1"/>
</dbReference>
<keyword evidence="2" id="KW-1185">Reference proteome</keyword>
<dbReference type="Gene3D" id="1.10.630.10">
    <property type="entry name" value="Cytochrome P450"/>
    <property type="match status" value="1"/>
</dbReference>
<dbReference type="EMBL" id="JAQIZT010000007">
    <property type="protein sequence ID" value="KAJ6990150.1"/>
    <property type="molecule type" value="Genomic_DNA"/>
</dbReference>
<gene>
    <name evidence="1" type="ORF">NC653_018629</name>
</gene>